<sequence>LYTVNRWCHEKHELPSPHRKASPQPTRVGTVFTGDLSDKQVTLHRVDHPTPPRLVLYQILHFPPPSLFKTSFCESPLLL</sequence>
<feature type="non-terminal residue" evidence="1">
    <location>
        <position position="1"/>
    </location>
</feature>
<accession>A0A4Y2W558</accession>
<evidence type="ECO:0000313" key="2">
    <source>
        <dbReference type="Proteomes" id="UP000499080"/>
    </source>
</evidence>
<name>A0A4Y2W558_ARAVE</name>
<dbReference type="AlphaFoldDB" id="A0A4Y2W558"/>
<reference evidence="1 2" key="1">
    <citation type="journal article" date="2019" name="Sci. Rep.">
        <title>Orb-weaving spider Araneus ventricosus genome elucidates the spidroin gene catalogue.</title>
        <authorList>
            <person name="Kono N."/>
            <person name="Nakamura H."/>
            <person name="Ohtoshi R."/>
            <person name="Moran D.A.P."/>
            <person name="Shinohara A."/>
            <person name="Yoshida Y."/>
            <person name="Fujiwara M."/>
            <person name="Mori M."/>
            <person name="Tomita M."/>
            <person name="Arakawa K."/>
        </authorList>
    </citation>
    <scope>NUCLEOTIDE SEQUENCE [LARGE SCALE GENOMIC DNA]</scope>
</reference>
<dbReference type="EMBL" id="BGPR01054997">
    <property type="protein sequence ID" value="GBO31658.1"/>
    <property type="molecule type" value="Genomic_DNA"/>
</dbReference>
<dbReference type="Proteomes" id="UP000499080">
    <property type="component" value="Unassembled WGS sequence"/>
</dbReference>
<protein>
    <submittedName>
        <fullName evidence="1">Uncharacterized protein</fullName>
    </submittedName>
</protein>
<gene>
    <name evidence="1" type="ORF">AVEN_249956_1</name>
</gene>
<keyword evidence="2" id="KW-1185">Reference proteome</keyword>
<proteinExistence type="predicted"/>
<comment type="caution">
    <text evidence="1">The sequence shown here is derived from an EMBL/GenBank/DDBJ whole genome shotgun (WGS) entry which is preliminary data.</text>
</comment>
<organism evidence="1 2">
    <name type="scientific">Araneus ventricosus</name>
    <name type="common">Orbweaver spider</name>
    <name type="synonym">Epeira ventricosa</name>
    <dbReference type="NCBI Taxonomy" id="182803"/>
    <lineage>
        <taxon>Eukaryota</taxon>
        <taxon>Metazoa</taxon>
        <taxon>Ecdysozoa</taxon>
        <taxon>Arthropoda</taxon>
        <taxon>Chelicerata</taxon>
        <taxon>Arachnida</taxon>
        <taxon>Araneae</taxon>
        <taxon>Araneomorphae</taxon>
        <taxon>Entelegynae</taxon>
        <taxon>Araneoidea</taxon>
        <taxon>Araneidae</taxon>
        <taxon>Araneus</taxon>
    </lineage>
</organism>
<evidence type="ECO:0000313" key="1">
    <source>
        <dbReference type="EMBL" id="GBO31658.1"/>
    </source>
</evidence>